<dbReference type="InterPro" id="IPR001915">
    <property type="entry name" value="Peptidase_M48"/>
</dbReference>
<evidence type="ECO:0000256" key="5">
    <source>
        <dbReference type="ARBA" id="ARBA00023049"/>
    </source>
</evidence>
<dbReference type="Proteomes" id="UP000192277">
    <property type="component" value="Unassembled WGS sequence"/>
</dbReference>
<keyword evidence="10" id="KW-1185">Reference proteome</keyword>
<protein>
    <submittedName>
        <fullName evidence="9">Peptidase M48</fullName>
    </submittedName>
</protein>
<keyword evidence="1 6" id="KW-0645">Protease</keyword>
<evidence type="ECO:0000313" key="9">
    <source>
        <dbReference type="EMBL" id="OQP43893.1"/>
    </source>
</evidence>
<keyword evidence="2" id="KW-0479">Metal-binding</keyword>
<evidence type="ECO:0000259" key="8">
    <source>
        <dbReference type="Pfam" id="PF01435"/>
    </source>
</evidence>
<evidence type="ECO:0000256" key="1">
    <source>
        <dbReference type="ARBA" id="ARBA00022670"/>
    </source>
</evidence>
<dbReference type="Gene3D" id="3.30.2010.10">
    <property type="entry name" value="Metalloproteases ('zincins'), catalytic domain"/>
    <property type="match status" value="1"/>
</dbReference>
<proteinExistence type="inferred from homology"/>
<name>A0ABX3NR39_9BACT</name>
<dbReference type="EMBL" id="LWBO01000034">
    <property type="protein sequence ID" value="OQP43893.1"/>
    <property type="molecule type" value="Genomic_DNA"/>
</dbReference>
<organism evidence="9 10">
    <name type="scientific">Niastella koreensis</name>
    <dbReference type="NCBI Taxonomy" id="354356"/>
    <lineage>
        <taxon>Bacteria</taxon>
        <taxon>Pseudomonadati</taxon>
        <taxon>Bacteroidota</taxon>
        <taxon>Chitinophagia</taxon>
        <taxon>Chitinophagales</taxon>
        <taxon>Chitinophagaceae</taxon>
        <taxon>Niastella</taxon>
    </lineage>
</organism>
<evidence type="ECO:0000256" key="4">
    <source>
        <dbReference type="ARBA" id="ARBA00022833"/>
    </source>
</evidence>
<dbReference type="PANTHER" id="PTHR22726">
    <property type="entry name" value="METALLOENDOPEPTIDASE OMA1"/>
    <property type="match status" value="1"/>
</dbReference>
<dbReference type="InterPro" id="IPR051156">
    <property type="entry name" value="Mito/Outer_Membr_Metalloprot"/>
</dbReference>
<dbReference type="RefSeq" id="WP_014218886.1">
    <property type="nucleotide sequence ID" value="NZ_LWBO01000034.1"/>
</dbReference>
<gene>
    <name evidence="9" type="ORF">A4D02_10470</name>
</gene>
<feature type="signal peptide" evidence="7">
    <location>
        <begin position="1"/>
        <end position="22"/>
    </location>
</feature>
<dbReference type="PROSITE" id="PS51257">
    <property type="entry name" value="PROKAR_LIPOPROTEIN"/>
    <property type="match status" value="1"/>
</dbReference>
<evidence type="ECO:0000256" key="6">
    <source>
        <dbReference type="RuleBase" id="RU003983"/>
    </source>
</evidence>
<feature type="domain" description="Peptidase M48" evidence="8">
    <location>
        <begin position="93"/>
        <end position="260"/>
    </location>
</feature>
<feature type="chain" id="PRO_5047505603" evidence="7">
    <location>
        <begin position="23"/>
        <end position="272"/>
    </location>
</feature>
<dbReference type="CDD" id="cd07331">
    <property type="entry name" value="M48C_Oma1_like"/>
    <property type="match status" value="1"/>
</dbReference>
<comment type="cofactor">
    <cofactor evidence="6">
        <name>Zn(2+)</name>
        <dbReference type="ChEBI" id="CHEBI:29105"/>
    </cofactor>
    <text evidence="6">Binds 1 zinc ion per subunit.</text>
</comment>
<reference evidence="9 10" key="1">
    <citation type="submission" date="2016-04" db="EMBL/GenBank/DDBJ databases">
        <authorList>
            <person name="Chen L."/>
            <person name="Zhuang W."/>
            <person name="Wang G."/>
        </authorList>
    </citation>
    <scope>NUCLEOTIDE SEQUENCE [LARGE SCALE GENOMIC DNA]</scope>
    <source>
        <strain evidence="10">GR20</strain>
    </source>
</reference>
<keyword evidence="5 6" id="KW-0482">Metalloprotease</keyword>
<dbReference type="PANTHER" id="PTHR22726:SF1">
    <property type="entry name" value="METALLOENDOPEPTIDASE OMA1, MITOCHONDRIAL"/>
    <property type="match status" value="1"/>
</dbReference>
<accession>A0ABX3NR39</accession>
<dbReference type="Pfam" id="PF01435">
    <property type="entry name" value="Peptidase_M48"/>
    <property type="match status" value="1"/>
</dbReference>
<sequence>MKHVMNKVILAAVVATSITSCAHNAITNRNQLSLYPESEIQSMAAQQYTQFLSENKVVSTSTNKDAEMVRRVGTRLVNAITQYYTQKGLAKELEGYKWEYNLVDSKEVNAWCMPGGKIVVYTGLLPISQNEAALAVVLGHEITHALAHHGNERMSQGALQQLGGVALQTALANKSAAAQNIFMSAYGVGSNVGVLLPFSRNQESEADHYGLIFTAMAGYNPQEAIPLWERMKAASGGNAPPQILSTHPSDDTRIAKLKELMPEAMTYYKPVK</sequence>
<evidence type="ECO:0000256" key="2">
    <source>
        <dbReference type="ARBA" id="ARBA00022723"/>
    </source>
</evidence>
<evidence type="ECO:0000256" key="7">
    <source>
        <dbReference type="SAM" id="SignalP"/>
    </source>
</evidence>
<keyword evidence="7" id="KW-0732">Signal</keyword>
<keyword evidence="4 6" id="KW-0862">Zinc</keyword>
<evidence type="ECO:0000313" key="10">
    <source>
        <dbReference type="Proteomes" id="UP000192277"/>
    </source>
</evidence>
<comment type="similarity">
    <text evidence="6">Belongs to the peptidase M48 family.</text>
</comment>
<comment type="caution">
    <text evidence="9">The sequence shown here is derived from an EMBL/GenBank/DDBJ whole genome shotgun (WGS) entry which is preliminary data.</text>
</comment>
<evidence type="ECO:0000256" key="3">
    <source>
        <dbReference type="ARBA" id="ARBA00022801"/>
    </source>
</evidence>
<keyword evidence="3 6" id="KW-0378">Hydrolase</keyword>